<keyword evidence="2" id="KW-1133">Transmembrane helix</keyword>
<feature type="region of interest" description="Disordered" evidence="1">
    <location>
        <begin position="27"/>
        <end position="47"/>
    </location>
</feature>
<evidence type="ECO:0000313" key="3">
    <source>
        <dbReference type="EMBL" id="GBP06464.1"/>
    </source>
</evidence>
<gene>
    <name evidence="3" type="ORF">EVAR_4598_1</name>
</gene>
<evidence type="ECO:0000313" key="4">
    <source>
        <dbReference type="Proteomes" id="UP000299102"/>
    </source>
</evidence>
<organism evidence="3 4">
    <name type="scientific">Eumeta variegata</name>
    <name type="common">Bagworm moth</name>
    <name type="synonym">Eumeta japonica</name>
    <dbReference type="NCBI Taxonomy" id="151549"/>
    <lineage>
        <taxon>Eukaryota</taxon>
        <taxon>Metazoa</taxon>
        <taxon>Ecdysozoa</taxon>
        <taxon>Arthropoda</taxon>
        <taxon>Hexapoda</taxon>
        <taxon>Insecta</taxon>
        <taxon>Pterygota</taxon>
        <taxon>Neoptera</taxon>
        <taxon>Endopterygota</taxon>
        <taxon>Lepidoptera</taxon>
        <taxon>Glossata</taxon>
        <taxon>Ditrysia</taxon>
        <taxon>Tineoidea</taxon>
        <taxon>Psychidae</taxon>
        <taxon>Oiketicinae</taxon>
        <taxon>Eumeta</taxon>
    </lineage>
</organism>
<evidence type="ECO:0000256" key="2">
    <source>
        <dbReference type="SAM" id="Phobius"/>
    </source>
</evidence>
<dbReference type="Proteomes" id="UP000299102">
    <property type="component" value="Unassembled WGS sequence"/>
</dbReference>
<reference evidence="3 4" key="1">
    <citation type="journal article" date="2019" name="Commun. Biol.">
        <title>The bagworm genome reveals a unique fibroin gene that provides high tensile strength.</title>
        <authorList>
            <person name="Kono N."/>
            <person name="Nakamura H."/>
            <person name="Ohtoshi R."/>
            <person name="Tomita M."/>
            <person name="Numata K."/>
            <person name="Arakawa K."/>
        </authorList>
    </citation>
    <scope>NUCLEOTIDE SEQUENCE [LARGE SCALE GENOMIC DNA]</scope>
</reference>
<dbReference type="AlphaFoldDB" id="A0A4C1SX04"/>
<sequence length="166" mass="19581">MASIYVRCGNTQPTNLKCNDTEQAYQITEEENAPRETRAGRRSGTTSRITSRDVKPLFLLLRANISVIHTIVLLALCWCPRVIGYREQRFAIEPQDQPFKGKIDRQTDRRPRLNNKTPLVYFDNGTLEMVRLRHPFVCLLEVYFSQYIIENLYHYNKLVMYTRQLH</sequence>
<feature type="transmembrane region" description="Helical" evidence="2">
    <location>
        <begin position="57"/>
        <end position="79"/>
    </location>
</feature>
<keyword evidence="2" id="KW-0812">Transmembrane</keyword>
<dbReference type="EMBL" id="BGZK01000022">
    <property type="protein sequence ID" value="GBP06464.1"/>
    <property type="molecule type" value="Genomic_DNA"/>
</dbReference>
<accession>A0A4C1SX04</accession>
<proteinExistence type="predicted"/>
<comment type="caution">
    <text evidence="3">The sequence shown here is derived from an EMBL/GenBank/DDBJ whole genome shotgun (WGS) entry which is preliminary data.</text>
</comment>
<protein>
    <submittedName>
        <fullName evidence="3">Uncharacterized protein</fullName>
    </submittedName>
</protein>
<keyword evidence="4" id="KW-1185">Reference proteome</keyword>
<name>A0A4C1SX04_EUMVA</name>
<keyword evidence="2" id="KW-0472">Membrane</keyword>
<evidence type="ECO:0000256" key="1">
    <source>
        <dbReference type="SAM" id="MobiDB-lite"/>
    </source>
</evidence>